<evidence type="ECO:0008006" key="3">
    <source>
        <dbReference type="Google" id="ProtNLM"/>
    </source>
</evidence>
<dbReference type="InterPro" id="IPR010985">
    <property type="entry name" value="Ribbon_hlx_hlx"/>
</dbReference>
<reference evidence="1 2" key="1">
    <citation type="submission" date="2017-09" db="EMBL/GenBank/DDBJ databases">
        <title>Depth-based differentiation of microbial function through sediment-hosted aquifers and enrichment of novel symbionts in the deep terrestrial subsurface.</title>
        <authorList>
            <person name="Probst A.J."/>
            <person name="Ladd B."/>
            <person name="Jarett J.K."/>
            <person name="Geller-Mcgrath D.E."/>
            <person name="Sieber C.M."/>
            <person name="Emerson J.B."/>
            <person name="Anantharaman K."/>
            <person name="Thomas B.C."/>
            <person name="Malmstrom R."/>
            <person name="Stieglmeier M."/>
            <person name="Klingl A."/>
            <person name="Woyke T."/>
            <person name="Ryan C.M."/>
            <person name="Banfield J.F."/>
        </authorList>
    </citation>
    <scope>NUCLEOTIDE SEQUENCE [LARGE SCALE GENOMIC DNA]</scope>
    <source>
        <strain evidence="1">CG22_combo_CG10-13_8_21_14_all_38_20</strain>
    </source>
</reference>
<dbReference type="CDD" id="cd21631">
    <property type="entry name" value="RHH_CopG_NikR-like"/>
    <property type="match status" value="1"/>
</dbReference>
<sequence>MTRTTIRIPDELLKRAKVEAATRDVPLYQVVTDALRQRYASIVHATGKYLLYDKDMGETGELSRADYYD</sequence>
<dbReference type="Proteomes" id="UP000231246">
    <property type="component" value="Unassembled WGS sequence"/>
</dbReference>
<evidence type="ECO:0000313" key="2">
    <source>
        <dbReference type="Proteomes" id="UP000231246"/>
    </source>
</evidence>
<organism evidence="1 2">
    <name type="scientific">Candidatus Roizmanbacteria bacterium CG22_combo_CG10-13_8_21_14_all_38_20</name>
    <dbReference type="NCBI Taxonomy" id="1974862"/>
    <lineage>
        <taxon>Bacteria</taxon>
        <taxon>Candidatus Roizmaniibacteriota</taxon>
    </lineage>
</organism>
<dbReference type="AlphaFoldDB" id="A0A2H0BWS6"/>
<protein>
    <recommendedName>
        <fullName evidence="3">DUF2191 domain-containing protein</fullName>
    </recommendedName>
</protein>
<name>A0A2H0BWS6_9BACT</name>
<comment type="caution">
    <text evidence="1">The sequence shown here is derived from an EMBL/GenBank/DDBJ whole genome shotgun (WGS) entry which is preliminary data.</text>
</comment>
<dbReference type="EMBL" id="PCTA01000025">
    <property type="protein sequence ID" value="PIP61500.1"/>
    <property type="molecule type" value="Genomic_DNA"/>
</dbReference>
<evidence type="ECO:0000313" key="1">
    <source>
        <dbReference type="EMBL" id="PIP61500.1"/>
    </source>
</evidence>
<dbReference type="SUPFAM" id="SSF47598">
    <property type="entry name" value="Ribbon-helix-helix"/>
    <property type="match status" value="1"/>
</dbReference>
<proteinExistence type="predicted"/>
<accession>A0A2H0BWS6</accession>
<dbReference type="GO" id="GO:0006355">
    <property type="term" value="P:regulation of DNA-templated transcription"/>
    <property type="evidence" value="ECO:0007669"/>
    <property type="project" value="InterPro"/>
</dbReference>
<gene>
    <name evidence="1" type="ORF">COW99_03720</name>
</gene>